<dbReference type="GO" id="GO:0016651">
    <property type="term" value="F:oxidoreductase activity, acting on NAD(P)H"/>
    <property type="evidence" value="ECO:0007669"/>
    <property type="project" value="InterPro"/>
</dbReference>
<dbReference type="RefSeq" id="WP_096259576.1">
    <property type="nucleotide sequence ID" value="NZ_BDME01000002.1"/>
</dbReference>
<evidence type="ECO:0000313" key="5">
    <source>
        <dbReference type="Proteomes" id="UP000217944"/>
    </source>
</evidence>
<evidence type="ECO:0000256" key="1">
    <source>
        <dbReference type="ARBA" id="ARBA00023002"/>
    </source>
</evidence>
<accession>A0A292YGD2</accession>
<keyword evidence="5" id="KW-1185">Reference proteome</keyword>
<keyword evidence="2" id="KW-0460">Magnesium</keyword>
<dbReference type="InterPro" id="IPR052197">
    <property type="entry name" value="ComplexI_49kDa-like"/>
</dbReference>
<evidence type="ECO:0000313" key="4">
    <source>
        <dbReference type="EMBL" id="GAX87980.1"/>
    </source>
</evidence>
<dbReference type="Pfam" id="PF00346">
    <property type="entry name" value="Complex1_49kDa"/>
    <property type="match status" value="2"/>
</dbReference>
<dbReference type="Gene3D" id="1.10.645.10">
    <property type="entry name" value="Cytochrome-c3 Hydrogenase, chain B"/>
    <property type="match status" value="1"/>
</dbReference>
<name>A0A292YGD2_9BACT</name>
<dbReference type="PANTHER" id="PTHR43485">
    <property type="entry name" value="HYDROGENASE-4 COMPONENT G"/>
    <property type="match status" value="1"/>
</dbReference>
<proteinExistence type="predicted"/>
<protein>
    <submittedName>
        <fullName evidence="4">Ech hydrogenase subunit E</fullName>
    </submittedName>
</protein>
<dbReference type="InterPro" id="IPR001501">
    <property type="entry name" value="Ni-dep_hyd_lsu"/>
</dbReference>
<feature type="binding site" evidence="2">
    <location>
        <position position="68"/>
    </location>
    <ligand>
        <name>Fe cation</name>
        <dbReference type="ChEBI" id="CHEBI:24875"/>
    </ligand>
</feature>
<feature type="binding site" evidence="2">
    <location>
        <position position="45"/>
    </location>
    <ligand>
        <name>Mg(2+)</name>
        <dbReference type="ChEBI" id="CHEBI:18420"/>
    </ligand>
</feature>
<gene>
    <name evidence="4" type="ORF">LNAT_P1277</name>
</gene>
<keyword evidence="2" id="KW-0408">Iron</keyword>
<dbReference type="SUPFAM" id="SSF56762">
    <property type="entry name" value="HydB/Nqo4-like"/>
    <property type="match status" value="1"/>
</dbReference>
<comment type="cofactor">
    <cofactor evidence="2">
        <name>Fe cation</name>
        <dbReference type="ChEBI" id="CHEBI:24875"/>
    </cofactor>
</comment>
<feature type="domain" description="NADH-quinone oxidoreductase subunit D" evidence="3">
    <location>
        <begin position="288"/>
        <end position="359"/>
    </location>
</feature>
<feature type="binding site" evidence="2">
    <location>
        <position position="357"/>
    </location>
    <ligand>
        <name>Fe cation</name>
        <dbReference type="ChEBI" id="CHEBI:24875"/>
    </ligand>
</feature>
<dbReference type="AlphaFoldDB" id="A0A292YGD2"/>
<dbReference type="Pfam" id="PF00374">
    <property type="entry name" value="NiFeSe_Hases"/>
    <property type="match status" value="1"/>
</dbReference>
<feature type="binding site" evidence="2">
    <location>
        <position position="68"/>
    </location>
    <ligand>
        <name>Ni(2+)</name>
        <dbReference type="ChEBI" id="CHEBI:49786"/>
    </ligand>
</feature>
<dbReference type="InterPro" id="IPR001135">
    <property type="entry name" value="NADH_Q_OxRdtase_suD"/>
</dbReference>
<dbReference type="InterPro" id="IPR029014">
    <property type="entry name" value="NiFe-Hase_large"/>
</dbReference>
<keyword evidence="2" id="KW-0533">Nickel</keyword>
<organism evidence="4 5">
    <name type="scientific">Lebetimonas natsushimae</name>
    <dbReference type="NCBI Taxonomy" id="1936991"/>
    <lineage>
        <taxon>Bacteria</taxon>
        <taxon>Pseudomonadati</taxon>
        <taxon>Campylobacterota</taxon>
        <taxon>Epsilonproteobacteria</taxon>
        <taxon>Nautiliales</taxon>
        <taxon>Nautiliaceae</taxon>
        <taxon>Lebetimonas</taxon>
    </lineage>
</organism>
<dbReference type="OrthoDB" id="9801496at2"/>
<evidence type="ECO:0000256" key="2">
    <source>
        <dbReference type="PIRSR" id="PIRSR601501-1"/>
    </source>
</evidence>
<feature type="binding site" evidence="2">
    <location>
        <position position="354"/>
    </location>
    <ligand>
        <name>Ni(2+)</name>
        <dbReference type="ChEBI" id="CHEBI:49786"/>
    </ligand>
</feature>
<evidence type="ECO:0000259" key="3">
    <source>
        <dbReference type="Pfam" id="PF00346"/>
    </source>
</evidence>
<keyword evidence="2" id="KW-0479">Metal-binding</keyword>
<comment type="caution">
    <text evidence="4">The sequence shown here is derived from an EMBL/GenBank/DDBJ whole genome shotgun (WGS) entry which is preliminary data.</text>
</comment>
<dbReference type="GO" id="GO:0016151">
    <property type="term" value="F:nickel cation binding"/>
    <property type="evidence" value="ECO:0007669"/>
    <property type="project" value="InterPro"/>
</dbReference>
<dbReference type="GO" id="GO:0048038">
    <property type="term" value="F:quinone binding"/>
    <property type="evidence" value="ECO:0007669"/>
    <property type="project" value="InterPro"/>
</dbReference>
<keyword evidence="1" id="KW-0560">Oxidoreductase</keyword>
<dbReference type="EMBL" id="BDME01000002">
    <property type="protein sequence ID" value="GAX87980.1"/>
    <property type="molecule type" value="Genomic_DNA"/>
</dbReference>
<reference evidence="4 5" key="1">
    <citation type="journal article" date="2017" name="Syst. Appl. Microbiol.">
        <title>Lebetimonas natsushimae sp. nov., a novel strictly anaerobic, moderately thermophilic chemoautotroph isolated from a deep-sea hydrothermal vent polychaete nest in the Mid-Okinawa Trough.</title>
        <authorList>
            <person name="Nagata R."/>
            <person name="Takaki Y."/>
            <person name="Tame A."/>
            <person name="Nunoura T."/>
            <person name="Muto H."/>
            <person name="Mino S."/>
            <person name="Sawayama S."/>
            <person name="Takai K."/>
            <person name="Nakagawa S."/>
        </authorList>
    </citation>
    <scope>NUCLEOTIDE SEQUENCE [LARGE SCALE GENOMIC DNA]</scope>
    <source>
        <strain evidence="4 5">HS1857</strain>
    </source>
</reference>
<dbReference type="Proteomes" id="UP000217944">
    <property type="component" value="Unassembled WGS sequence"/>
</dbReference>
<feature type="binding site" evidence="2">
    <location>
        <position position="321"/>
    </location>
    <ligand>
        <name>Mg(2+)</name>
        <dbReference type="ChEBI" id="CHEBI:18420"/>
    </ligand>
</feature>
<sequence length="360" mass="40781">MGKIVVPFGSQHVALPEPVSFLFETQNEIITKVETHIGYVHRGIEKAAVTKFEYNQLPYLTARVCGLCSITHAGAVVHGLEKLMGIEVNKRIDYLRMLVVELDRIHSHMLANGHVAEVVGYENLFMQTFRAREDVMDILERITGNRVQYDYQVIGGVSRDIDTETVEFAKKKLKKLKDNVLKVMEFHDSDYTFGLKTKGVGTISKEMAAKYNVAGPIARASGLETDARAEFDYLPFEEIGYKMQLRTEGDVWARNMVRFDEVLNSIEMCENILDNLPEGEHKVKVKGRPNGETVVRVEAPRGECFYYLKGSNKKLMDRVRIRVPTYANIPILKELFLGAKYSDAQAIVLSFDPCMSCTAR</sequence>
<feature type="binding site" evidence="2">
    <location>
        <position position="65"/>
    </location>
    <ligand>
        <name>Ni(2+)</name>
        <dbReference type="ChEBI" id="CHEBI:49786"/>
    </ligand>
</feature>
<feature type="domain" description="NADH-quinone oxidoreductase subunit D" evidence="3">
    <location>
        <begin position="120"/>
        <end position="284"/>
    </location>
</feature>
<dbReference type="PANTHER" id="PTHR43485:SF1">
    <property type="entry name" value="FORMATE HYDROGENLYASE SUBUNIT 5-RELATED"/>
    <property type="match status" value="1"/>
</dbReference>
<dbReference type="GO" id="GO:0051287">
    <property type="term" value="F:NAD binding"/>
    <property type="evidence" value="ECO:0007669"/>
    <property type="project" value="InterPro"/>
</dbReference>
<comment type="cofactor">
    <cofactor evidence="2">
        <name>Ni(2+)</name>
        <dbReference type="ChEBI" id="CHEBI:49786"/>
    </cofactor>
</comment>